<dbReference type="Proteomes" id="UP000708148">
    <property type="component" value="Unassembled WGS sequence"/>
</dbReference>
<evidence type="ECO:0000313" key="2">
    <source>
        <dbReference type="Proteomes" id="UP000708148"/>
    </source>
</evidence>
<proteinExistence type="predicted"/>
<gene>
    <name evidence="1" type="ORF">OSTQU699_LOCUS7415</name>
</gene>
<keyword evidence="2" id="KW-1185">Reference proteome</keyword>
<dbReference type="AlphaFoldDB" id="A0A8S1J8N7"/>
<evidence type="ECO:0000313" key="1">
    <source>
        <dbReference type="EMBL" id="CAD7702058.1"/>
    </source>
</evidence>
<dbReference type="EMBL" id="CAJHUC010001696">
    <property type="protein sequence ID" value="CAD7702058.1"/>
    <property type="molecule type" value="Genomic_DNA"/>
</dbReference>
<dbReference type="OrthoDB" id="10256524at2759"/>
<name>A0A8S1J8N7_9CHLO</name>
<evidence type="ECO:0008006" key="3">
    <source>
        <dbReference type="Google" id="ProtNLM"/>
    </source>
</evidence>
<accession>A0A8S1J8N7</accession>
<protein>
    <recommendedName>
        <fullName evidence="3">Subtilisin</fullName>
    </recommendedName>
</protein>
<sequence>MACASLKCALPQRALLVFGARRCCPGAQDLAQAAGRSRDGCIRREIRRAARGAGGSGALGGPEIAEMVDGGRAGADVSFFAGAMPKEEIGALRLLKDHPEFDGRGVVVAIFDTGIDPGDQRWIAPNRRENRRRHLQLGAAPASGWHWLGIAGLHNCLTWLGKYIPSRQSTTSSILALEPIE</sequence>
<organism evidence="1 2">
    <name type="scientific">Ostreobium quekettii</name>
    <dbReference type="NCBI Taxonomy" id="121088"/>
    <lineage>
        <taxon>Eukaryota</taxon>
        <taxon>Viridiplantae</taxon>
        <taxon>Chlorophyta</taxon>
        <taxon>core chlorophytes</taxon>
        <taxon>Ulvophyceae</taxon>
        <taxon>TCBD clade</taxon>
        <taxon>Bryopsidales</taxon>
        <taxon>Ostreobineae</taxon>
        <taxon>Ostreobiaceae</taxon>
        <taxon>Ostreobium</taxon>
    </lineage>
</organism>
<reference evidence="1" key="1">
    <citation type="submission" date="2020-12" db="EMBL/GenBank/DDBJ databases">
        <authorList>
            <person name="Iha C."/>
        </authorList>
    </citation>
    <scope>NUCLEOTIDE SEQUENCE</scope>
</reference>
<comment type="caution">
    <text evidence="1">The sequence shown here is derived from an EMBL/GenBank/DDBJ whole genome shotgun (WGS) entry which is preliminary data.</text>
</comment>